<proteinExistence type="predicted"/>
<feature type="compositionally biased region" description="Pro residues" evidence="1">
    <location>
        <begin position="174"/>
        <end position="188"/>
    </location>
</feature>
<sequence length="378" mass="40482">MPTEPATATMPTAMTTTATTAMLIDAPSNDFALAGEFAMLACACLCGLWLLRMIVSRRSHLGREPSNASVASGCVPLLLPAPLLQRPPLSALPADPWLGARHPGGPRLPQPTNADKTVNPWLGARSPLPLPVLVCPPLPADPWRDARRPGGPQLPQPATLDKAMNPWIGARSPSPLPRPALPSPPPSALPEDPWFIHSATAETSVAATATTTTTTTVTSAATATATTTTDAAPIITNVTILIFIDFNDPCYNRSLHAGWHPGARNNSMAWEPTEGPGLGNPLKHLGLRTLKTSHQQQRRALSGGNLAPPPRQWLGNQFEEPGLGNPLKHLGLRTLKSSHQQQRRARRYPVRLADNLCTSKIPCGPRRYPVRLEDTLCA</sequence>
<organism evidence="2 3">
    <name type="scientific">Hesseltinella vesiculosa</name>
    <dbReference type="NCBI Taxonomy" id="101127"/>
    <lineage>
        <taxon>Eukaryota</taxon>
        <taxon>Fungi</taxon>
        <taxon>Fungi incertae sedis</taxon>
        <taxon>Mucoromycota</taxon>
        <taxon>Mucoromycotina</taxon>
        <taxon>Mucoromycetes</taxon>
        <taxon>Mucorales</taxon>
        <taxon>Cunninghamellaceae</taxon>
        <taxon>Hesseltinella</taxon>
    </lineage>
</organism>
<name>A0A1X2GHX4_9FUNG</name>
<keyword evidence="3" id="KW-1185">Reference proteome</keyword>
<comment type="caution">
    <text evidence="2">The sequence shown here is derived from an EMBL/GenBank/DDBJ whole genome shotgun (WGS) entry which is preliminary data.</text>
</comment>
<dbReference type="AlphaFoldDB" id="A0A1X2GHX4"/>
<protein>
    <submittedName>
        <fullName evidence="2">Uncharacterized protein</fullName>
    </submittedName>
</protein>
<evidence type="ECO:0000313" key="3">
    <source>
        <dbReference type="Proteomes" id="UP000242146"/>
    </source>
</evidence>
<evidence type="ECO:0000256" key="1">
    <source>
        <dbReference type="SAM" id="MobiDB-lite"/>
    </source>
</evidence>
<feature type="region of interest" description="Disordered" evidence="1">
    <location>
        <begin position="168"/>
        <end position="188"/>
    </location>
</feature>
<evidence type="ECO:0000313" key="2">
    <source>
        <dbReference type="EMBL" id="ORX54148.1"/>
    </source>
</evidence>
<reference evidence="2 3" key="1">
    <citation type="submission" date="2016-07" db="EMBL/GenBank/DDBJ databases">
        <title>Pervasive Adenine N6-methylation of Active Genes in Fungi.</title>
        <authorList>
            <consortium name="DOE Joint Genome Institute"/>
            <person name="Mondo S.J."/>
            <person name="Dannebaum R.O."/>
            <person name="Kuo R.C."/>
            <person name="Labutti K."/>
            <person name="Haridas S."/>
            <person name="Kuo A."/>
            <person name="Salamov A."/>
            <person name="Ahrendt S.R."/>
            <person name="Lipzen A."/>
            <person name="Sullivan W."/>
            <person name="Andreopoulos W.B."/>
            <person name="Clum A."/>
            <person name="Lindquist E."/>
            <person name="Daum C."/>
            <person name="Ramamoorthy G.K."/>
            <person name="Gryganskyi A."/>
            <person name="Culley D."/>
            <person name="Magnuson J.K."/>
            <person name="James T.Y."/>
            <person name="O'Malley M.A."/>
            <person name="Stajich J.E."/>
            <person name="Spatafora J.W."/>
            <person name="Visel A."/>
            <person name="Grigoriev I.V."/>
        </authorList>
    </citation>
    <scope>NUCLEOTIDE SEQUENCE [LARGE SCALE GENOMIC DNA]</scope>
    <source>
        <strain evidence="2 3">NRRL 3301</strain>
    </source>
</reference>
<accession>A0A1X2GHX4</accession>
<dbReference type="Proteomes" id="UP000242146">
    <property type="component" value="Unassembled WGS sequence"/>
</dbReference>
<dbReference type="EMBL" id="MCGT01000014">
    <property type="protein sequence ID" value="ORX54148.1"/>
    <property type="molecule type" value="Genomic_DNA"/>
</dbReference>
<gene>
    <name evidence="2" type="ORF">DM01DRAFT_1345975</name>
</gene>